<dbReference type="EMBL" id="JBBGAZ010000014">
    <property type="protein sequence ID" value="MEJ5219954.1"/>
    <property type="molecule type" value="Genomic_DNA"/>
</dbReference>
<evidence type="ECO:0000259" key="1">
    <source>
        <dbReference type="Pfam" id="PF04422"/>
    </source>
</evidence>
<sequence>MRIAQSISEVATSGLCIGCGLCEAVTGGRVRMELAEVGGLRPVPVDGFSVTEEKDILSACPGAIARPRVQTEAQFDDIWGAYSDMRYAWAADADVRHRGATGGVLTALGMHLLDSGQATFILHVRAKPDQPMRTEWVMSETADEVLAHAGSRYGPAAPLAGLKVALDRGEPFAIIAKPCDVAAVHAYAQVDPRVDALCVARMVMVCGGQSRIGKSRKLLSDFGVREDELSLFRYRGFGNPGLTTVQTKDGREFTTSYNDLWEDEGTWELETRCKLCPDALGEAADIAAADVWPGGGPTGEDEGFNGIILRSEAGEAIVKAAVAQGHLVVGDAITPEMFNDFQPHQVRKKHAVEARLSGMEAAGLPRINTEGLRLQALGENLSPDARQAQCDGVRQRVEAGRVKEPLPKPVD</sequence>
<evidence type="ECO:0000313" key="4">
    <source>
        <dbReference type="Proteomes" id="UP001368270"/>
    </source>
</evidence>
<dbReference type="Pfam" id="PF04422">
    <property type="entry name" value="FrhB_FdhB_N"/>
    <property type="match status" value="1"/>
</dbReference>
<organism evidence="3 4">
    <name type="scientific">Cognatishimia coralii</name>
    <dbReference type="NCBI Taxonomy" id="3083254"/>
    <lineage>
        <taxon>Bacteria</taxon>
        <taxon>Pseudomonadati</taxon>
        <taxon>Pseudomonadota</taxon>
        <taxon>Alphaproteobacteria</taxon>
        <taxon>Rhodobacterales</taxon>
        <taxon>Paracoccaceae</taxon>
        <taxon>Cognatishimia</taxon>
    </lineage>
</organism>
<comment type="caution">
    <text evidence="3">The sequence shown here is derived from an EMBL/GenBank/DDBJ whole genome shotgun (WGS) entry which is preliminary data.</text>
</comment>
<dbReference type="InterPro" id="IPR007525">
    <property type="entry name" value="FrhB_FdhB_C"/>
</dbReference>
<reference evidence="3 4" key="1">
    <citation type="submission" date="2024-03" db="EMBL/GenBank/DDBJ databases">
        <title>Cognatishimia coralii sp. nov., a marine bacterium isolated from coral surrounding seawater.</title>
        <authorList>
            <person name="Liu X."/>
            <person name="Liu S."/>
            <person name="Sun H."/>
            <person name="Zhang Y."/>
        </authorList>
    </citation>
    <scope>NUCLEOTIDE SEQUENCE [LARGE SCALE GENOMIC DNA]</scope>
    <source>
        <strain evidence="3 4">D5M38</strain>
    </source>
</reference>
<feature type="domain" description="Coenzyme F420 hydrogenase/dehydrogenase beta subunit N-terminal" evidence="1">
    <location>
        <begin position="86"/>
        <end position="160"/>
    </location>
</feature>
<evidence type="ECO:0000313" key="3">
    <source>
        <dbReference type="EMBL" id="MEJ5219954.1"/>
    </source>
</evidence>
<dbReference type="PANTHER" id="PTHR31332:SF0">
    <property type="entry name" value="7-HYDROXYMETHYL CHLOROPHYLL A REDUCTASE, CHLOROPLASTIC"/>
    <property type="match status" value="1"/>
</dbReference>
<protein>
    <submittedName>
        <fullName evidence="3">Coenzyme F420 hydrogenase/dehydrogenase, beta subunit C-terminal domain</fullName>
    </submittedName>
</protein>
<gene>
    <name evidence="3" type="ORF">WG622_16990</name>
</gene>
<proteinExistence type="predicted"/>
<evidence type="ECO:0000259" key="2">
    <source>
        <dbReference type="Pfam" id="PF04432"/>
    </source>
</evidence>
<dbReference type="InterPro" id="IPR045220">
    <property type="entry name" value="FRHB/FDHB/HCAR-like"/>
</dbReference>
<dbReference type="InterPro" id="IPR007516">
    <property type="entry name" value="Co_F420_Hydgase/DH_bsu_N"/>
</dbReference>
<feature type="domain" description="Coenzyme F420 hydrogenase/dehydrogenase beta subunit C-terminal" evidence="2">
    <location>
        <begin position="172"/>
        <end position="331"/>
    </location>
</feature>
<keyword evidence="4" id="KW-1185">Reference proteome</keyword>
<accession>A0ABU8QKK5</accession>
<dbReference type="Proteomes" id="UP001368270">
    <property type="component" value="Unassembled WGS sequence"/>
</dbReference>
<name>A0ABU8QKK5_9RHOB</name>
<dbReference type="Pfam" id="PF04432">
    <property type="entry name" value="FrhB_FdhB_C"/>
    <property type="match status" value="1"/>
</dbReference>
<dbReference type="RefSeq" id="WP_339404608.1">
    <property type="nucleotide sequence ID" value="NZ_JBBGAZ010000014.1"/>
</dbReference>
<dbReference type="PANTHER" id="PTHR31332">
    <property type="entry name" value="7-HYDROXYMETHYL CHLOROPHYLL A REDUCTASE, CHLOROPLASTIC"/>
    <property type="match status" value="1"/>
</dbReference>